<dbReference type="RefSeq" id="WP_068124406.1">
    <property type="nucleotide sequence ID" value="NZ_CCXJ01000711.1"/>
</dbReference>
<dbReference type="Proteomes" id="UP001240447">
    <property type="component" value="Unassembled WGS sequence"/>
</dbReference>
<evidence type="ECO:0000313" key="3">
    <source>
        <dbReference type="Proteomes" id="UP001240447"/>
    </source>
</evidence>
<dbReference type="InterPro" id="IPR018959">
    <property type="entry name" value="DUF1989"/>
</dbReference>
<reference evidence="2 3" key="1">
    <citation type="submission" date="2023-07" db="EMBL/GenBank/DDBJ databases">
        <title>Sequencing the genomes of 1000 actinobacteria strains.</title>
        <authorList>
            <person name="Klenk H.-P."/>
        </authorList>
    </citation>
    <scope>NUCLEOTIDE SEQUENCE [LARGE SCALE GENOMIC DNA]</scope>
    <source>
        <strain evidence="2 3">GD13</strain>
    </source>
</reference>
<keyword evidence="3" id="KW-1185">Reference proteome</keyword>
<evidence type="ECO:0000259" key="1">
    <source>
        <dbReference type="Pfam" id="PF09347"/>
    </source>
</evidence>
<dbReference type="EMBL" id="JAUSQM010000001">
    <property type="protein sequence ID" value="MDP9821815.1"/>
    <property type="molecule type" value="Genomic_DNA"/>
</dbReference>
<dbReference type="Pfam" id="PF09347">
    <property type="entry name" value="DUF1989"/>
    <property type="match status" value="1"/>
</dbReference>
<feature type="domain" description="DUF1989" evidence="1">
    <location>
        <begin position="14"/>
        <end position="171"/>
    </location>
</feature>
<organism evidence="2 3">
    <name type="scientific">Nocardioides massiliensis</name>
    <dbReference type="NCBI Taxonomy" id="1325935"/>
    <lineage>
        <taxon>Bacteria</taxon>
        <taxon>Bacillati</taxon>
        <taxon>Actinomycetota</taxon>
        <taxon>Actinomycetes</taxon>
        <taxon>Propionibacteriales</taxon>
        <taxon>Nocardioidaceae</taxon>
        <taxon>Nocardioides</taxon>
    </lineage>
</organism>
<comment type="caution">
    <text evidence="2">The sequence shown here is derived from an EMBL/GenBank/DDBJ whole genome shotgun (WGS) entry which is preliminary data.</text>
</comment>
<protein>
    <submittedName>
        <fullName evidence="2">Uncharacterized protein YcgI (DUF1989 family)</fullName>
    </submittedName>
</protein>
<proteinExistence type="predicted"/>
<sequence length="198" mass="21332">MDIDVVIPPRGFLRARLVPAGACLRITDLGGRQAVDVMLRSAADTRDWLSCIFTTLLNGTDRITTGHVLYSKAATPLATVTQDDVGRHWFGGGFCSEETNRFRYGVEGTINCRDNLAASLADWVGHPMDLELDACASLFMAIAYGAGRVSIEESPSRPGSVFELRAETDLLVGLSNCPADRNPGNGFQPSEVRVQVGS</sequence>
<gene>
    <name evidence="2" type="ORF">J2S59_001624</name>
</gene>
<dbReference type="PANTHER" id="PTHR31527:SF0">
    <property type="entry name" value="RE64534P"/>
    <property type="match status" value="1"/>
</dbReference>
<dbReference type="PANTHER" id="PTHR31527">
    <property type="entry name" value="RE64534P"/>
    <property type="match status" value="1"/>
</dbReference>
<evidence type="ECO:0000313" key="2">
    <source>
        <dbReference type="EMBL" id="MDP9821815.1"/>
    </source>
</evidence>
<name>A0ABT9NN24_9ACTN</name>
<accession>A0ABT9NN24</accession>